<evidence type="ECO:0000313" key="3">
    <source>
        <dbReference type="EMBL" id="CAJ0597635.1"/>
    </source>
</evidence>
<proteinExistence type="predicted"/>
<keyword evidence="4" id="KW-1185">Reference proteome</keyword>
<dbReference type="AlphaFoldDB" id="A0AA36M4I8"/>
<sequence length="314" mass="35016">MSRQSKRAERPQSSRDQRLLASIQSTLQGGSPTQTQHSRRERSRKAAEPVEELNDLDSIITQITDLKIRADRSAIQIKRNISACGFLARMNEDEWTEMCKSLITAALTDGETDFVVDLFISLLEYDLFCEVMCTELMTLCSAFVMDGPSGIGNIPSFLGAILCANWPRHISKAIDTINPILYTTVSVIKGWLLVLEEDNEAVAKLANLSVASDDNAEENGTSVSTSEREDPEIVNRCAHSICLLCESAQRSLWMKWPELCDEIYCVIKPCITHNQIITGEVKSGLLHTLMSLNAWTRTKAVTMKNSQTQTVQNI</sequence>
<accession>A0AA36M4I8</accession>
<dbReference type="InterPro" id="IPR056044">
    <property type="entry name" value="DUF7627"/>
</dbReference>
<name>A0AA36M4I8_CYLNA</name>
<reference evidence="3" key="1">
    <citation type="submission" date="2023-07" db="EMBL/GenBank/DDBJ databases">
        <authorList>
            <consortium name="CYATHOMIX"/>
        </authorList>
    </citation>
    <scope>NUCLEOTIDE SEQUENCE</scope>
    <source>
        <strain evidence="3">N/A</strain>
    </source>
</reference>
<dbReference type="Proteomes" id="UP001176961">
    <property type="component" value="Unassembled WGS sequence"/>
</dbReference>
<feature type="compositionally biased region" description="Basic and acidic residues" evidence="1">
    <location>
        <begin position="1"/>
        <end position="18"/>
    </location>
</feature>
<dbReference type="EMBL" id="CATQJL010000223">
    <property type="protein sequence ID" value="CAJ0597635.1"/>
    <property type="molecule type" value="Genomic_DNA"/>
</dbReference>
<organism evidence="3 4">
    <name type="scientific">Cylicocyclus nassatus</name>
    <name type="common">Nematode worm</name>
    <dbReference type="NCBI Taxonomy" id="53992"/>
    <lineage>
        <taxon>Eukaryota</taxon>
        <taxon>Metazoa</taxon>
        <taxon>Ecdysozoa</taxon>
        <taxon>Nematoda</taxon>
        <taxon>Chromadorea</taxon>
        <taxon>Rhabditida</taxon>
        <taxon>Rhabditina</taxon>
        <taxon>Rhabditomorpha</taxon>
        <taxon>Strongyloidea</taxon>
        <taxon>Strongylidae</taxon>
        <taxon>Cylicocyclus</taxon>
    </lineage>
</organism>
<feature type="domain" description="DUF7627" evidence="2">
    <location>
        <begin position="59"/>
        <end position="303"/>
    </location>
</feature>
<gene>
    <name evidence="3" type="ORF">CYNAS_LOCUS9618</name>
</gene>
<dbReference type="Pfam" id="PF24628">
    <property type="entry name" value="DUF7627"/>
    <property type="match status" value="1"/>
</dbReference>
<protein>
    <recommendedName>
        <fullName evidence="2">DUF7627 domain-containing protein</fullName>
    </recommendedName>
</protein>
<evidence type="ECO:0000259" key="2">
    <source>
        <dbReference type="Pfam" id="PF24628"/>
    </source>
</evidence>
<evidence type="ECO:0000256" key="1">
    <source>
        <dbReference type="SAM" id="MobiDB-lite"/>
    </source>
</evidence>
<feature type="region of interest" description="Disordered" evidence="1">
    <location>
        <begin position="1"/>
        <end position="48"/>
    </location>
</feature>
<comment type="caution">
    <text evidence="3">The sequence shown here is derived from an EMBL/GenBank/DDBJ whole genome shotgun (WGS) entry which is preliminary data.</text>
</comment>
<feature type="compositionally biased region" description="Polar residues" evidence="1">
    <location>
        <begin position="22"/>
        <end position="36"/>
    </location>
</feature>
<evidence type="ECO:0000313" key="4">
    <source>
        <dbReference type="Proteomes" id="UP001176961"/>
    </source>
</evidence>